<evidence type="ECO:0000256" key="7">
    <source>
        <dbReference type="ARBA" id="ARBA00022723"/>
    </source>
</evidence>
<dbReference type="EMBL" id="VRMN01000002">
    <property type="protein sequence ID" value="KAA8496768.1"/>
    <property type="molecule type" value="Genomic_DNA"/>
</dbReference>
<dbReference type="Proteomes" id="UP000324585">
    <property type="component" value="Unassembled WGS sequence"/>
</dbReference>
<name>A0A5J4Z095_PORPP</name>
<dbReference type="PROSITE" id="PS00816">
    <property type="entry name" value="AIPM_HOMOCIT_SYNTH_2"/>
    <property type="match status" value="1"/>
</dbReference>
<dbReference type="SUPFAM" id="SSF110921">
    <property type="entry name" value="2-isopropylmalate synthase LeuA, allosteric (dimerisation) domain"/>
    <property type="match status" value="1"/>
</dbReference>
<evidence type="ECO:0000313" key="10">
    <source>
        <dbReference type="EMBL" id="KAA8496768.1"/>
    </source>
</evidence>
<dbReference type="SMART" id="SM00917">
    <property type="entry name" value="LeuA_dimer"/>
    <property type="match status" value="1"/>
</dbReference>
<sequence>MTGSGAFVHSAVYAVGGVHDLGYSGRCRARRSRAAVAARALRMTASPPAKVSTGNGAAVEQVAKSAAQIHVLKGPLDVQIRPTKHDLATKRDPQRVRVFDTTLRDGEQSPGATLNMEEKLLIAKQLAKLGVDVIEAGFPVASEGDFLAVKAIAESVGNLDDPPIICGLARAVKNDISRCYEAVKHAAFPRIHTFIATSDIHMEHKLKKTREEVLAMTSEMVSFARSLCDDVEFSAEDATRSDPEFLYEVYSRAVEAGATTLNIPDTVGFITPSEMGNLIRGLRNNVRGIENVIISVHGHDDLGMAVSNFLTAIENGCRQVECTINGIGERAGNAALEELVMAMYVRRAYYNGLLNRPADKLMTNINHAEIYQTSRMVSNLTGMLVQPNKAIVGANAFAHESGIHQDGILKNRLTYEIMDAKSIGLNKNQLVLGKHSGRHAFRSRLLELGYELAEDELNRAFITFKALADKKKDISDLDLESIVGDEVKNIGMDLVKLTMVQVVTGTNNVPCATIKLHVTDEEKERISTSIGTGPVDAAYNAVDDVLSLVFKVNVKLEEYIVQSVTAGIDALGEVNVRVRDLETEVVYSGSASNTDVVVASTQAYVNALNRVVGAKSGKRMHPQIDGPETTG</sequence>
<comment type="pathway">
    <text evidence="1">Amino-acid biosynthesis; L-leucine biosynthesis; L-leucine from 3-methyl-2-oxobutanoate: step 1/4.</text>
</comment>
<dbReference type="EC" id="2.3.3.13" evidence="3"/>
<dbReference type="GO" id="GO:0010177">
    <property type="term" value="F:methylthioalkylmalate synthase activity"/>
    <property type="evidence" value="ECO:0007669"/>
    <property type="project" value="UniProtKB-ARBA"/>
</dbReference>
<dbReference type="GO" id="GO:0003852">
    <property type="term" value="F:2-isopropylmalate synthase activity"/>
    <property type="evidence" value="ECO:0007669"/>
    <property type="project" value="UniProtKB-EC"/>
</dbReference>
<evidence type="ECO:0000256" key="3">
    <source>
        <dbReference type="ARBA" id="ARBA00012973"/>
    </source>
</evidence>
<dbReference type="PROSITE" id="PS00815">
    <property type="entry name" value="AIPM_HOMOCIT_SYNTH_1"/>
    <property type="match status" value="1"/>
</dbReference>
<dbReference type="InterPro" id="IPR013785">
    <property type="entry name" value="Aldolase_TIM"/>
</dbReference>
<dbReference type="PANTHER" id="PTHR10277">
    <property type="entry name" value="HOMOCITRATE SYNTHASE-RELATED"/>
    <property type="match status" value="1"/>
</dbReference>
<dbReference type="InterPro" id="IPR050073">
    <property type="entry name" value="2-IPM_HCS-like"/>
</dbReference>
<dbReference type="FunFam" id="1.10.238.260:FF:000001">
    <property type="entry name" value="2-isopropylmalate synthase"/>
    <property type="match status" value="1"/>
</dbReference>
<dbReference type="HAMAP" id="MF_01025">
    <property type="entry name" value="LeuA_type1"/>
    <property type="match status" value="1"/>
</dbReference>
<organism evidence="10 11">
    <name type="scientific">Porphyridium purpureum</name>
    <name type="common">Red alga</name>
    <name type="synonym">Porphyridium cruentum</name>
    <dbReference type="NCBI Taxonomy" id="35688"/>
    <lineage>
        <taxon>Eukaryota</taxon>
        <taxon>Rhodophyta</taxon>
        <taxon>Bangiophyceae</taxon>
        <taxon>Porphyridiales</taxon>
        <taxon>Porphyridiaceae</taxon>
        <taxon>Porphyridium</taxon>
    </lineage>
</organism>
<dbReference type="UniPathway" id="UPA00048">
    <property type="reaction ID" value="UER00070"/>
</dbReference>
<evidence type="ECO:0000313" key="11">
    <source>
        <dbReference type="Proteomes" id="UP000324585"/>
    </source>
</evidence>
<dbReference type="NCBIfam" id="NF002085">
    <property type="entry name" value="PRK00915.1-2"/>
    <property type="match status" value="1"/>
</dbReference>
<proteinExistence type="inferred from homology"/>
<keyword evidence="8" id="KW-0100">Branched-chain amino acid biosynthesis</keyword>
<accession>A0A5J4Z095</accession>
<protein>
    <recommendedName>
        <fullName evidence="3">2-isopropylmalate synthase</fullName>
        <ecNumber evidence="3">2.3.3.13</ecNumber>
    </recommendedName>
</protein>
<dbReference type="Gene3D" id="3.20.20.70">
    <property type="entry name" value="Aldolase class I"/>
    <property type="match status" value="1"/>
</dbReference>
<dbReference type="Pfam" id="PF22617">
    <property type="entry name" value="HCS_D2"/>
    <property type="match status" value="1"/>
</dbReference>
<evidence type="ECO:0000256" key="6">
    <source>
        <dbReference type="ARBA" id="ARBA00022679"/>
    </source>
</evidence>
<evidence type="ECO:0000259" key="9">
    <source>
        <dbReference type="PROSITE" id="PS50991"/>
    </source>
</evidence>
<dbReference type="SUPFAM" id="SSF51569">
    <property type="entry name" value="Aldolase"/>
    <property type="match status" value="1"/>
</dbReference>
<dbReference type="InterPro" id="IPR054691">
    <property type="entry name" value="LeuA/HCS_post-cat"/>
</dbReference>
<keyword evidence="5" id="KW-0028">Amino-acid biosynthesis</keyword>
<dbReference type="PANTHER" id="PTHR10277:SF9">
    <property type="entry name" value="2-ISOPROPYLMALATE SYNTHASE 1, CHLOROPLASTIC-RELATED"/>
    <property type="match status" value="1"/>
</dbReference>
<dbReference type="Gene3D" id="3.30.160.270">
    <property type="match status" value="1"/>
</dbReference>
<dbReference type="InterPro" id="IPR013709">
    <property type="entry name" value="2-isopropylmalate_synth_dimer"/>
</dbReference>
<keyword evidence="7" id="KW-0479">Metal-binding</keyword>
<comment type="caution">
    <text evidence="10">The sequence shown here is derived from an EMBL/GenBank/DDBJ whole genome shotgun (WGS) entry which is preliminary data.</text>
</comment>
<dbReference type="Gene3D" id="1.10.238.260">
    <property type="match status" value="1"/>
</dbReference>
<dbReference type="InterPro" id="IPR000891">
    <property type="entry name" value="PYR_CT"/>
</dbReference>
<dbReference type="Pfam" id="PF08502">
    <property type="entry name" value="LeuA_dimer"/>
    <property type="match status" value="1"/>
</dbReference>
<evidence type="ECO:0000256" key="5">
    <source>
        <dbReference type="ARBA" id="ARBA00022605"/>
    </source>
</evidence>
<dbReference type="AlphaFoldDB" id="A0A5J4Z095"/>
<dbReference type="GO" id="GO:0046872">
    <property type="term" value="F:metal ion binding"/>
    <property type="evidence" value="ECO:0007669"/>
    <property type="project" value="UniProtKB-KW"/>
</dbReference>
<keyword evidence="6" id="KW-0808">Transferase</keyword>
<dbReference type="GO" id="GO:0009098">
    <property type="term" value="P:L-leucine biosynthetic process"/>
    <property type="evidence" value="ECO:0007669"/>
    <property type="project" value="UniProtKB-UniPathway"/>
</dbReference>
<reference evidence="11" key="1">
    <citation type="journal article" date="2019" name="Nat. Commun.">
        <title>Expansion of phycobilisome linker gene families in mesophilic red algae.</title>
        <authorList>
            <person name="Lee J."/>
            <person name="Kim D."/>
            <person name="Bhattacharya D."/>
            <person name="Yoon H.S."/>
        </authorList>
    </citation>
    <scope>NUCLEOTIDE SEQUENCE [LARGE SCALE GENOMIC DNA]</scope>
    <source>
        <strain evidence="11">CCMP 1328</strain>
    </source>
</reference>
<dbReference type="NCBIfam" id="NF002086">
    <property type="entry name" value="PRK00915.1-3"/>
    <property type="match status" value="1"/>
</dbReference>
<dbReference type="FunFam" id="3.20.20.70:FF:000010">
    <property type="entry name" value="2-isopropylmalate synthase"/>
    <property type="match status" value="1"/>
</dbReference>
<dbReference type="PROSITE" id="PS50991">
    <property type="entry name" value="PYR_CT"/>
    <property type="match status" value="1"/>
</dbReference>
<dbReference type="Pfam" id="PF00682">
    <property type="entry name" value="HMGL-like"/>
    <property type="match status" value="1"/>
</dbReference>
<dbReference type="InterPro" id="IPR036230">
    <property type="entry name" value="LeuA_allosteric_dom_sf"/>
</dbReference>
<gene>
    <name evidence="10" type="ORF">FVE85_0497</name>
</gene>
<evidence type="ECO:0000256" key="8">
    <source>
        <dbReference type="ARBA" id="ARBA00023304"/>
    </source>
</evidence>
<dbReference type="CDD" id="cd07940">
    <property type="entry name" value="DRE_TIM_IPMS"/>
    <property type="match status" value="1"/>
</dbReference>
<feature type="domain" description="Pyruvate carboxyltransferase" evidence="9">
    <location>
        <begin position="96"/>
        <end position="359"/>
    </location>
</feature>
<evidence type="ECO:0000256" key="4">
    <source>
        <dbReference type="ARBA" id="ARBA00022430"/>
    </source>
</evidence>
<evidence type="ECO:0000256" key="2">
    <source>
        <dbReference type="ARBA" id="ARBA00009396"/>
    </source>
</evidence>
<dbReference type="InterPro" id="IPR002034">
    <property type="entry name" value="AIPM/Hcit_synth_CS"/>
</dbReference>
<evidence type="ECO:0000256" key="1">
    <source>
        <dbReference type="ARBA" id="ARBA00004689"/>
    </source>
</evidence>
<comment type="similarity">
    <text evidence="2">Belongs to the alpha-IPM synthase/homocitrate synthase family. LeuA type 1 subfamily.</text>
</comment>
<dbReference type="OrthoDB" id="2015253at2759"/>
<keyword evidence="11" id="KW-1185">Reference proteome</keyword>
<keyword evidence="4" id="KW-0432">Leucine biosynthesis</keyword>
<dbReference type="NCBIfam" id="TIGR00973">
    <property type="entry name" value="leuA_bact"/>
    <property type="match status" value="1"/>
</dbReference>
<dbReference type="OMA" id="NTMRMLV"/>
<dbReference type="InterPro" id="IPR005671">
    <property type="entry name" value="LeuA_bact_synth"/>
</dbReference>